<feature type="domain" description="Isopenicillin N synthase-like Fe(2+) 2OG dioxygenase" evidence="1">
    <location>
        <begin position="116"/>
        <end position="182"/>
    </location>
</feature>
<protein>
    <submittedName>
        <fullName evidence="2">Retrotransposon protein, putative, ty1-copia subclass</fullName>
    </submittedName>
</protein>
<name>A0ABQ5EKY6_9ASTR</name>
<comment type="caution">
    <text evidence="2">The sequence shown here is derived from an EMBL/GenBank/DDBJ whole genome shotgun (WGS) entry which is preliminary data.</text>
</comment>
<reference evidence="2" key="1">
    <citation type="journal article" date="2022" name="Int. J. Mol. Sci.">
        <title>Draft Genome of Tanacetum Coccineum: Genomic Comparison of Closely Related Tanacetum-Family Plants.</title>
        <authorList>
            <person name="Yamashiro T."/>
            <person name="Shiraishi A."/>
            <person name="Nakayama K."/>
            <person name="Satake H."/>
        </authorList>
    </citation>
    <scope>NUCLEOTIDE SEQUENCE</scope>
</reference>
<gene>
    <name evidence="2" type="ORF">Tco_0977740</name>
</gene>
<sequence>MPAALLAGASWDTRDFDQRDNGCVEACGVFDPIRFSSGFNAVEQNKDTLWREVLQLIAHPDFHCPHKPSRVLDIASKYVKRTQVIVNELLKGVSENLGFKSLYLNKELNLDSRFRLLTVNYCPFLLDFDLARGLMPHTDHGVLTLLYENDVSGLEVFHNGKWVVMSGVPNAFLVLNADHLEISIGIEWKESIKSQKQERIEGKWGLRKGDPLSPYLFTLVIEVLTLILRKRVCLSESGCEPSASVIMDSPEEFKLVSGLVLSIPKSTACFCNVLNHVKLAILSIIPFFECTLLDSVLLLPKGIIYYIQQLIRGFLWCNGEYKRGKAKVAWDIICLPKSEGGLGIRSLDVFNIALMTTHVWNIISNKDLLWVKWIHMYKLKGRSFWDVPMKADMSWGWCKLLQLRDIIKPFFWQKIGNGLSTSLWYDHWCIQCPLIRLLTPRDITREGYHLRNKVEDLVLNGSWVWPQSWLLKAPDLGQVPVPKIDASRIDAATWRDEHGMEMVPPKMDDILMFLQPIANNRSAKSVIGRLIFAVAAYYIWLERNARIFKKIKRSPEEIRDIIKVTVRLKLLTLRFKNTSSVKQLLSRWQMPRSFRLY</sequence>
<dbReference type="EMBL" id="BQNB010016420">
    <property type="protein sequence ID" value="GJT51583.1"/>
    <property type="molecule type" value="Genomic_DNA"/>
</dbReference>
<reference evidence="2" key="2">
    <citation type="submission" date="2022-01" db="EMBL/GenBank/DDBJ databases">
        <authorList>
            <person name="Yamashiro T."/>
            <person name="Shiraishi A."/>
            <person name="Satake H."/>
            <person name="Nakayama K."/>
        </authorList>
    </citation>
    <scope>NUCLEOTIDE SEQUENCE</scope>
</reference>
<dbReference type="Proteomes" id="UP001151760">
    <property type="component" value="Unassembled WGS sequence"/>
</dbReference>
<dbReference type="InterPro" id="IPR044861">
    <property type="entry name" value="IPNS-like_FE2OG_OXY"/>
</dbReference>
<evidence type="ECO:0000313" key="2">
    <source>
        <dbReference type="EMBL" id="GJT51583.1"/>
    </source>
</evidence>
<dbReference type="InterPro" id="IPR027443">
    <property type="entry name" value="IPNS-like_sf"/>
</dbReference>
<evidence type="ECO:0000259" key="1">
    <source>
        <dbReference type="Pfam" id="PF03171"/>
    </source>
</evidence>
<dbReference type="PANTHER" id="PTHR33116">
    <property type="entry name" value="REVERSE TRANSCRIPTASE ZINC-BINDING DOMAIN-CONTAINING PROTEIN-RELATED-RELATED"/>
    <property type="match status" value="1"/>
</dbReference>
<proteinExistence type="predicted"/>
<dbReference type="Gene3D" id="2.60.120.330">
    <property type="entry name" value="B-lactam Antibiotic, Isopenicillin N Synthase, Chain"/>
    <property type="match status" value="1"/>
</dbReference>
<dbReference type="PANTHER" id="PTHR33116:SF78">
    <property type="entry name" value="OS12G0587133 PROTEIN"/>
    <property type="match status" value="1"/>
</dbReference>
<accession>A0ABQ5EKY6</accession>
<dbReference type="Pfam" id="PF03171">
    <property type="entry name" value="2OG-FeII_Oxy"/>
    <property type="match status" value="1"/>
</dbReference>
<evidence type="ECO:0000313" key="3">
    <source>
        <dbReference type="Proteomes" id="UP001151760"/>
    </source>
</evidence>
<dbReference type="SUPFAM" id="SSF51197">
    <property type="entry name" value="Clavaminate synthase-like"/>
    <property type="match status" value="1"/>
</dbReference>
<keyword evidence="3" id="KW-1185">Reference proteome</keyword>
<organism evidence="2 3">
    <name type="scientific">Tanacetum coccineum</name>
    <dbReference type="NCBI Taxonomy" id="301880"/>
    <lineage>
        <taxon>Eukaryota</taxon>
        <taxon>Viridiplantae</taxon>
        <taxon>Streptophyta</taxon>
        <taxon>Embryophyta</taxon>
        <taxon>Tracheophyta</taxon>
        <taxon>Spermatophyta</taxon>
        <taxon>Magnoliopsida</taxon>
        <taxon>eudicotyledons</taxon>
        <taxon>Gunneridae</taxon>
        <taxon>Pentapetalae</taxon>
        <taxon>asterids</taxon>
        <taxon>campanulids</taxon>
        <taxon>Asterales</taxon>
        <taxon>Asteraceae</taxon>
        <taxon>Asteroideae</taxon>
        <taxon>Anthemideae</taxon>
        <taxon>Anthemidinae</taxon>
        <taxon>Tanacetum</taxon>
    </lineage>
</organism>